<comment type="caution">
    <text evidence="2">The sequence shown here is derived from an EMBL/GenBank/DDBJ whole genome shotgun (WGS) entry which is preliminary data.</text>
</comment>
<feature type="compositionally biased region" description="Low complexity" evidence="1">
    <location>
        <begin position="360"/>
        <end position="371"/>
    </location>
</feature>
<evidence type="ECO:0000313" key="3">
    <source>
        <dbReference type="Proteomes" id="UP001595829"/>
    </source>
</evidence>
<feature type="compositionally biased region" description="Gly residues" evidence="1">
    <location>
        <begin position="336"/>
        <end position="346"/>
    </location>
</feature>
<feature type="compositionally biased region" description="Gly residues" evidence="1">
    <location>
        <begin position="317"/>
        <end position="328"/>
    </location>
</feature>
<feature type="region of interest" description="Disordered" evidence="1">
    <location>
        <begin position="274"/>
        <end position="371"/>
    </location>
</feature>
<feature type="compositionally biased region" description="Gly residues" evidence="1">
    <location>
        <begin position="276"/>
        <end position="306"/>
    </location>
</feature>
<dbReference type="EMBL" id="JBHSJD010000024">
    <property type="protein sequence ID" value="MFC5026220.1"/>
    <property type="molecule type" value="Genomic_DNA"/>
</dbReference>
<evidence type="ECO:0008006" key="4">
    <source>
        <dbReference type="Google" id="ProtNLM"/>
    </source>
</evidence>
<feature type="compositionally biased region" description="Basic and acidic residues" evidence="1">
    <location>
        <begin position="203"/>
        <end position="223"/>
    </location>
</feature>
<feature type="compositionally biased region" description="Pro residues" evidence="1">
    <location>
        <begin position="177"/>
        <end position="188"/>
    </location>
</feature>
<organism evidence="2 3">
    <name type="scientific">Streptomyces coeruleoprunus</name>
    <dbReference type="NCBI Taxonomy" id="285563"/>
    <lineage>
        <taxon>Bacteria</taxon>
        <taxon>Bacillati</taxon>
        <taxon>Actinomycetota</taxon>
        <taxon>Actinomycetes</taxon>
        <taxon>Kitasatosporales</taxon>
        <taxon>Streptomycetaceae</taxon>
        <taxon>Streptomyces</taxon>
    </lineage>
</organism>
<proteinExistence type="predicted"/>
<accession>A0ABV9XLE4</accession>
<reference evidence="3" key="1">
    <citation type="journal article" date="2019" name="Int. J. Syst. Evol. Microbiol.">
        <title>The Global Catalogue of Microorganisms (GCM) 10K type strain sequencing project: providing services to taxonomists for standard genome sequencing and annotation.</title>
        <authorList>
            <consortium name="The Broad Institute Genomics Platform"/>
            <consortium name="The Broad Institute Genome Sequencing Center for Infectious Disease"/>
            <person name="Wu L."/>
            <person name="Ma J."/>
        </authorList>
    </citation>
    <scope>NUCLEOTIDE SEQUENCE [LARGE SCALE GENOMIC DNA]</scope>
    <source>
        <strain evidence="3">CGMCC 4.1648</strain>
    </source>
</reference>
<gene>
    <name evidence="2" type="ORF">ACFPM3_29220</name>
</gene>
<feature type="region of interest" description="Disordered" evidence="1">
    <location>
        <begin position="146"/>
        <end position="237"/>
    </location>
</feature>
<dbReference type="RefSeq" id="WP_345689817.1">
    <property type="nucleotide sequence ID" value="NZ_BAABIT010000001.1"/>
</dbReference>
<evidence type="ECO:0000256" key="1">
    <source>
        <dbReference type="SAM" id="MobiDB-lite"/>
    </source>
</evidence>
<protein>
    <recommendedName>
        <fullName evidence="4">Extensin</fullName>
    </recommendedName>
</protein>
<sequence>MADDRNAWLDHEAAERLLRGEPVDATDDYARLQAERLAEALDAARTAHETAGPAGELPGEAAALVAFREARAARASGAVGTAGTARATVGSDLGAVRIGSLRPVRWARPALWARPARWGLAVSLAGLAVGGVAVASGTGVLPAFGPEPAPSTSVSAPDQLSDPDAPTVAPPGSALPTAPPHPGHPSPSLPGAQVPAPGTDGRGSQEPDRPGDNDGDEGQDRKLTQAPDGTWPTATVKACRDFRDGKLDPVRQQQLAAVAKDGGVKKFCDQVLAGRQEGGSTGSTGTTGGDGGTGTGSGGSGTGGTGKGDDSGDPDGATGGGKQKPGGKGKPDGKGKPGGKNSGGRGDSAPAVSWTPQGTPAPVAAPADLAV</sequence>
<evidence type="ECO:0000313" key="2">
    <source>
        <dbReference type="EMBL" id="MFC5026220.1"/>
    </source>
</evidence>
<name>A0ABV9XLE4_9ACTN</name>
<dbReference type="Proteomes" id="UP001595829">
    <property type="component" value="Unassembled WGS sequence"/>
</dbReference>
<keyword evidence="3" id="KW-1185">Reference proteome</keyword>